<dbReference type="InterPro" id="IPR011006">
    <property type="entry name" value="CheY-like_superfamily"/>
</dbReference>
<dbReference type="Gene3D" id="3.40.50.2300">
    <property type="match status" value="1"/>
</dbReference>
<dbReference type="Pfam" id="PF00196">
    <property type="entry name" value="GerE"/>
    <property type="match status" value="1"/>
</dbReference>
<keyword evidence="1 5" id="KW-0597">Phosphoprotein</keyword>
<dbReference type="SMART" id="SM00421">
    <property type="entry name" value="HTH_LUXR"/>
    <property type="match status" value="1"/>
</dbReference>
<feature type="domain" description="Response regulatory" evidence="7">
    <location>
        <begin position="6"/>
        <end position="122"/>
    </location>
</feature>
<keyword evidence="3 8" id="KW-0238">DNA-binding</keyword>
<dbReference type="InterPro" id="IPR039420">
    <property type="entry name" value="WalR-like"/>
</dbReference>
<dbReference type="EMBL" id="QWEC01000013">
    <property type="protein sequence ID" value="RII98695.1"/>
    <property type="molecule type" value="Genomic_DNA"/>
</dbReference>
<evidence type="ECO:0000259" key="6">
    <source>
        <dbReference type="PROSITE" id="PS50043"/>
    </source>
</evidence>
<dbReference type="AlphaFoldDB" id="A0A399NWY4"/>
<dbReference type="InterPro" id="IPR058245">
    <property type="entry name" value="NreC/VraR/RcsB-like_REC"/>
</dbReference>
<evidence type="ECO:0000256" key="4">
    <source>
        <dbReference type="ARBA" id="ARBA00023163"/>
    </source>
</evidence>
<name>A0A399NWY4_9MICO</name>
<dbReference type="GO" id="GO:0000160">
    <property type="term" value="P:phosphorelay signal transduction system"/>
    <property type="evidence" value="ECO:0007669"/>
    <property type="project" value="InterPro"/>
</dbReference>
<dbReference type="PRINTS" id="PR00038">
    <property type="entry name" value="HTHLUXR"/>
</dbReference>
<dbReference type="GO" id="GO:0003677">
    <property type="term" value="F:DNA binding"/>
    <property type="evidence" value="ECO:0007669"/>
    <property type="project" value="UniProtKB-KW"/>
</dbReference>
<protein>
    <submittedName>
        <fullName evidence="8">DNA-binding response regulator</fullName>
    </submittedName>
</protein>
<dbReference type="Pfam" id="PF00072">
    <property type="entry name" value="Response_reg"/>
    <property type="match status" value="1"/>
</dbReference>
<dbReference type="CDD" id="cd06170">
    <property type="entry name" value="LuxR_C_like"/>
    <property type="match status" value="1"/>
</dbReference>
<dbReference type="GO" id="GO:0006355">
    <property type="term" value="P:regulation of DNA-templated transcription"/>
    <property type="evidence" value="ECO:0007669"/>
    <property type="project" value="InterPro"/>
</dbReference>
<evidence type="ECO:0000313" key="9">
    <source>
        <dbReference type="Proteomes" id="UP000266298"/>
    </source>
</evidence>
<evidence type="ECO:0000256" key="1">
    <source>
        <dbReference type="ARBA" id="ARBA00022553"/>
    </source>
</evidence>
<evidence type="ECO:0000259" key="7">
    <source>
        <dbReference type="PROSITE" id="PS50110"/>
    </source>
</evidence>
<evidence type="ECO:0000256" key="3">
    <source>
        <dbReference type="ARBA" id="ARBA00023125"/>
    </source>
</evidence>
<dbReference type="Proteomes" id="UP000266298">
    <property type="component" value="Unassembled WGS sequence"/>
</dbReference>
<dbReference type="PROSITE" id="PS00622">
    <property type="entry name" value="HTH_LUXR_1"/>
    <property type="match status" value="1"/>
</dbReference>
<accession>A0A399NWY4</accession>
<keyword evidence="2" id="KW-0805">Transcription regulation</keyword>
<dbReference type="SMART" id="SM00448">
    <property type="entry name" value="REC"/>
    <property type="match status" value="1"/>
</dbReference>
<feature type="domain" description="HTH luxR-type" evidence="6">
    <location>
        <begin position="151"/>
        <end position="216"/>
    </location>
</feature>
<dbReference type="CDD" id="cd17535">
    <property type="entry name" value="REC_NarL-like"/>
    <property type="match status" value="1"/>
</dbReference>
<gene>
    <name evidence="8" type="ORF">DZF96_02000</name>
</gene>
<evidence type="ECO:0000256" key="2">
    <source>
        <dbReference type="ARBA" id="ARBA00023015"/>
    </source>
</evidence>
<feature type="modified residue" description="4-aspartylphosphate" evidence="5">
    <location>
        <position position="57"/>
    </location>
</feature>
<dbReference type="InterPro" id="IPR001789">
    <property type="entry name" value="Sig_transdc_resp-reg_receiver"/>
</dbReference>
<evidence type="ECO:0000256" key="5">
    <source>
        <dbReference type="PROSITE-ProRule" id="PRU00169"/>
    </source>
</evidence>
<reference evidence="8 9" key="1">
    <citation type="submission" date="2018-08" db="EMBL/GenBank/DDBJ databases">
        <title>Genome Sequence of Clavibacter michiganensis Subspecies type strains, and the Atypical Peach-Colored Strains Isolated from Tomato.</title>
        <authorList>
            <person name="Osdaghi E."/>
            <person name="Portier P."/>
            <person name="Briand M."/>
            <person name="Jacques M.-A."/>
        </authorList>
    </citation>
    <scope>NUCLEOTIDE SEQUENCE [LARGE SCALE GENOMIC DNA]</scope>
    <source>
        <strain evidence="8 9">CFBP 7493</strain>
    </source>
</reference>
<dbReference type="SUPFAM" id="SSF52172">
    <property type="entry name" value="CheY-like"/>
    <property type="match status" value="1"/>
</dbReference>
<comment type="caution">
    <text evidence="8">The sequence shown here is derived from an EMBL/GenBank/DDBJ whole genome shotgun (WGS) entry which is preliminary data.</text>
</comment>
<dbReference type="PROSITE" id="PS50110">
    <property type="entry name" value="RESPONSE_REGULATORY"/>
    <property type="match status" value="1"/>
</dbReference>
<dbReference type="InterPro" id="IPR000792">
    <property type="entry name" value="Tscrpt_reg_LuxR_C"/>
</dbReference>
<dbReference type="PANTHER" id="PTHR43214:SF24">
    <property type="entry name" value="TRANSCRIPTIONAL REGULATORY PROTEIN NARL-RELATED"/>
    <property type="match status" value="1"/>
</dbReference>
<dbReference type="PROSITE" id="PS50043">
    <property type="entry name" value="HTH_LUXR_2"/>
    <property type="match status" value="1"/>
</dbReference>
<dbReference type="RefSeq" id="WP_043585989.1">
    <property type="nucleotide sequence ID" value="NZ_QWEC01000013.1"/>
</dbReference>
<dbReference type="PANTHER" id="PTHR43214">
    <property type="entry name" value="TWO-COMPONENT RESPONSE REGULATOR"/>
    <property type="match status" value="1"/>
</dbReference>
<dbReference type="SUPFAM" id="SSF46894">
    <property type="entry name" value="C-terminal effector domain of the bipartite response regulators"/>
    <property type="match status" value="1"/>
</dbReference>
<keyword evidence="4" id="KW-0804">Transcription</keyword>
<organism evidence="8 9">
    <name type="scientific">Clavibacter michiganensis</name>
    <dbReference type="NCBI Taxonomy" id="28447"/>
    <lineage>
        <taxon>Bacteria</taxon>
        <taxon>Bacillati</taxon>
        <taxon>Actinomycetota</taxon>
        <taxon>Actinomycetes</taxon>
        <taxon>Micrococcales</taxon>
        <taxon>Microbacteriaceae</taxon>
        <taxon>Clavibacter</taxon>
    </lineage>
</organism>
<sequence length="228" mass="24162">MSGTITIVVADDQPVILFGIRAMLEYETDFTVVATAANGRLAVEAAAEHRPDVVVMDIRMPELDGIAATRRILDAQTAGAVLMITTFDDEEYLLDSARAGASGFLLKDAGADVLAAAVRSAVRGDALIDPAMTRGLLQRRIDATRVSDPVKTAQLDTLTERERDVLAALVDGLSNLEIAGRLFMSEGTVKSHVSAILAKSESRSRVGAAVFAYESGFVVPGEGDRRGA</sequence>
<evidence type="ECO:0000313" key="8">
    <source>
        <dbReference type="EMBL" id="RII98695.1"/>
    </source>
</evidence>
<dbReference type="InterPro" id="IPR016032">
    <property type="entry name" value="Sig_transdc_resp-reg_C-effctor"/>
</dbReference>
<proteinExistence type="predicted"/>